<name>A0ABD5SDU6_9EURY</name>
<dbReference type="InterPro" id="IPR036280">
    <property type="entry name" value="Multihaem_cyt_sf"/>
</dbReference>
<evidence type="ECO:0000313" key="3">
    <source>
        <dbReference type="EMBL" id="MFC6755135.1"/>
    </source>
</evidence>
<keyword evidence="4" id="KW-1185">Reference proteome</keyword>
<gene>
    <name evidence="3" type="ORF">ACFQEU_16940</name>
</gene>
<feature type="domain" description="Cytochrome c-552/4" evidence="2">
    <location>
        <begin position="42"/>
        <end position="68"/>
    </location>
</feature>
<reference evidence="3 4" key="1">
    <citation type="journal article" date="2019" name="Int. J. Syst. Evol. Microbiol.">
        <title>The Global Catalogue of Microorganisms (GCM) 10K type strain sequencing project: providing services to taxonomists for standard genome sequencing and annotation.</title>
        <authorList>
            <consortium name="The Broad Institute Genomics Platform"/>
            <consortium name="The Broad Institute Genome Sequencing Center for Infectious Disease"/>
            <person name="Wu L."/>
            <person name="Ma J."/>
        </authorList>
    </citation>
    <scope>NUCLEOTIDE SEQUENCE [LARGE SCALE GENOMIC DNA]</scope>
    <source>
        <strain evidence="3 4">CGMCC 1.3239</strain>
    </source>
</reference>
<dbReference type="RefSeq" id="WP_379784038.1">
    <property type="nucleotide sequence ID" value="NZ_JBHSWW010000556.1"/>
</dbReference>
<dbReference type="Pfam" id="PF13435">
    <property type="entry name" value="Cytochrome_C554"/>
    <property type="match status" value="2"/>
</dbReference>
<accession>A0ABD5SDU6</accession>
<dbReference type="AlphaFoldDB" id="A0ABD5SDU6"/>
<feature type="non-terminal residue" evidence="3">
    <location>
        <position position="253"/>
    </location>
</feature>
<dbReference type="Proteomes" id="UP001596442">
    <property type="component" value="Unassembled WGS sequence"/>
</dbReference>
<evidence type="ECO:0000313" key="4">
    <source>
        <dbReference type="Proteomes" id="UP001596442"/>
    </source>
</evidence>
<dbReference type="PANTHER" id="PTHR35038">
    <property type="entry name" value="DISSIMILATORY SULFITE REDUCTASE SIRA"/>
    <property type="match status" value="1"/>
</dbReference>
<dbReference type="SUPFAM" id="SSF48695">
    <property type="entry name" value="Multiheme cytochromes"/>
    <property type="match status" value="1"/>
</dbReference>
<feature type="domain" description="Cytochrome c-552/4" evidence="2">
    <location>
        <begin position="187"/>
        <end position="226"/>
    </location>
</feature>
<dbReference type="EMBL" id="JBHSWW010000556">
    <property type="protein sequence ID" value="MFC6755135.1"/>
    <property type="molecule type" value="Genomic_DNA"/>
</dbReference>
<evidence type="ECO:0000259" key="2">
    <source>
        <dbReference type="Pfam" id="PF13435"/>
    </source>
</evidence>
<dbReference type="InterPro" id="IPR051829">
    <property type="entry name" value="Multiheme_Cytochr_ET"/>
</dbReference>
<sequence length="253" mass="28742">MHKKLAAFCIVFFSLPLNGVSAGQALDPSPTDAQASYVGSEVCADCHQSEYQDWQKSHHWAAMQPASEKSVLGNFDNAAFTYNGITSRFYRRDGKYFVKTDNAKGKLQEFEITYTFGVEPLQQYLIDFPDGRKQVLAIIWDTRPKTEGGQRWYHLYPEHEVLQHGGNPLDPIDYRDALHWTGTYFNWNSRCAACHSTDLRKNYNSVKNTYETTWQEVNIGCEACHGQGSLHLEWAKRGDKSIAGSSTAHRGFD</sequence>
<proteinExistence type="predicted"/>
<protein>
    <submittedName>
        <fullName evidence="3">Multiheme c-type cytochrome</fullName>
    </submittedName>
</protein>
<dbReference type="Gene3D" id="1.10.1130.10">
    <property type="entry name" value="Flavocytochrome C3, Chain A"/>
    <property type="match status" value="1"/>
</dbReference>
<comment type="caution">
    <text evidence="3">The sequence shown here is derived from an EMBL/GenBank/DDBJ whole genome shotgun (WGS) entry which is preliminary data.</text>
</comment>
<evidence type="ECO:0000256" key="1">
    <source>
        <dbReference type="ARBA" id="ARBA00022729"/>
    </source>
</evidence>
<dbReference type="PANTHER" id="PTHR35038:SF8">
    <property type="entry name" value="C-TYPE POLYHEME CYTOCHROME OMCC"/>
    <property type="match status" value="1"/>
</dbReference>
<dbReference type="InterPro" id="IPR023155">
    <property type="entry name" value="Cyt_c-552/4"/>
</dbReference>
<keyword evidence="1" id="KW-0732">Signal</keyword>
<organism evidence="3 4">
    <name type="scientific">Halorubrum tibetense</name>
    <dbReference type="NCBI Taxonomy" id="175631"/>
    <lineage>
        <taxon>Archaea</taxon>
        <taxon>Methanobacteriati</taxon>
        <taxon>Methanobacteriota</taxon>
        <taxon>Stenosarchaea group</taxon>
        <taxon>Halobacteria</taxon>
        <taxon>Halobacteriales</taxon>
        <taxon>Haloferacaceae</taxon>
        <taxon>Halorubrum</taxon>
    </lineage>
</organism>